<dbReference type="InterPro" id="IPR029058">
    <property type="entry name" value="AB_hydrolase_fold"/>
</dbReference>
<comment type="catalytic activity">
    <reaction evidence="4">
        <text>N-formyl-L-kynurenine + H2O = L-kynurenine + formate + H(+)</text>
        <dbReference type="Rhea" id="RHEA:13009"/>
        <dbReference type="ChEBI" id="CHEBI:15377"/>
        <dbReference type="ChEBI" id="CHEBI:15378"/>
        <dbReference type="ChEBI" id="CHEBI:15740"/>
        <dbReference type="ChEBI" id="CHEBI:57959"/>
        <dbReference type="ChEBI" id="CHEBI:58629"/>
        <dbReference type="EC" id="3.5.1.9"/>
    </reaction>
</comment>
<dbReference type="SUPFAM" id="SSF53474">
    <property type="entry name" value="alpha/beta-Hydrolases"/>
    <property type="match status" value="1"/>
</dbReference>
<comment type="similarity">
    <text evidence="1">Belongs to the 'GDXG' lipolytic enzyme family.</text>
</comment>
<evidence type="ECO:0000256" key="3">
    <source>
        <dbReference type="ARBA" id="ARBA00023079"/>
    </source>
</evidence>
<feature type="short sequence motif" description="HGGXW" evidence="4">
    <location>
        <begin position="92"/>
        <end position="96"/>
    </location>
</feature>
<evidence type="ECO:0000313" key="6">
    <source>
        <dbReference type="Proteomes" id="UP001358417"/>
    </source>
</evidence>
<dbReference type="RefSeq" id="XP_064705507.1">
    <property type="nucleotide sequence ID" value="XM_064847154.1"/>
</dbReference>
<comment type="caution">
    <text evidence="5">The sequence shown here is derived from an EMBL/GenBank/DDBJ whole genome shotgun (WGS) entry which is preliminary data.</text>
</comment>
<comment type="pathway">
    <text evidence="4">Amino-acid degradation; L-tryptophan degradation via kynurenine pathway; L-kynurenine from L-tryptophan: step 2/2.</text>
</comment>
<dbReference type="EC" id="3.5.1.9" evidence="4"/>
<comment type="subunit">
    <text evidence="4">Homodimer.</text>
</comment>
<dbReference type="PANTHER" id="PTHR48081">
    <property type="entry name" value="AB HYDROLASE SUPERFAMILY PROTEIN C4A8.06C"/>
    <property type="match status" value="1"/>
</dbReference>
<comment type="function">
    <text evidence="4">Catalyzes the hydrolysis of N-formyl-L-kynurenine to L-kynurenine, the second step in the kynurenine pathway of tryptophan degradation. Kynurenine may be further oxidized to nicotinic acid, NAD(H) and NADP(H). Required for elimination of toxic metabolites.</text>
</comment>
<protein>
    <recommendedName>
        <fullName evidence="4">Kynurenine formamidase</fullName>
        <shortName evidence="4">KFA</shortName>
        <shortName evidence="4">KFase</shortName>
        <ecNumber evidence="4">3.5.1.9</ecNumber>
    </recommendedName>
    <alternativeName>
        <fullName evidence="4">Arylformamidase</fullName>
    </alternativeName>
    <alternativeName>
        <fullName evidence="4">N-formylkynurenine formamidase</fullName>
        <shortName evidence="4">FKF</shortName>
    </alternativeName>
</protein>
<dbReference type="AlphaFoldDB" id="A0AAV9N7K0"/>
<feature type="active site" description="Nucleophile" evidence="4">
    <location>
        <position position="178"/>
    </location>
</feature>
<dbReference type="InterPro" id="IPR027519">
    <property type="entry name" value="KFase_ver/fungi-typ"/>
</dbReference>
<keyword evidence="6" id="KW-1185">Reference proteome</keyword>
<dbReference type="EMBL" id="JAVRRD010000016">
    <property type="protein sequence ID" value="KAK5051007.1"/>
    <property type="molecule type" value="Genomic_DNA"/>
</dbReference>
<dbReference type="Proteomes" id="UP001358417">
    <property type="component" value="Unassembled WGS sequence"/>
</dbReference>
<dbReference type="GeneID" id="89971753"/>
<keyword evidence="2 4" id="KW-0378">Hydrolase</keyword>
<dbReference type="PROSITE" id="PS01173">
    <property type="entry name" value="LIPASE_GDXG_HIS"/>
    <property type="match status" value="1"/>
</dbReference>
<dbReference type="GO" id="GO:0019441">
    <property type="term" value="P:L-tryptophan catabolic process to kynurenine"/>
    <property type="evidence" value="ECO:0007669"/>
    <property type="project" value="UniProtKB-UniRule"/>
</dbReference>
<gene>
    <name evidence="5" type="ORF">LTR84_003566</name>
</gene>
<dbReference type="InterPro" id="IPR050300">
    <property type="entry name" value="GDXG_lipolytic_enzyme"/>
</dbReference>
<evidence type="ECO:0000256" key="1">
    <source>
        <dbReference type="ARBA" id="ARBA00010515"/>
    </source>
</evidence>
<name>A0AAV9N7K0_9EURO</name>
<keyword evidence="3 4" id="KW-0823">Tryptophan catabolism</keyword>
<reference evidence="5 6" key="1">
    <citation type="submission" date="2023-08" db="EMBL/GenBank/DDBJ databases">
        <title>Black Yeasts Isolated from many extreme environments.</title>
        <authorList>
            <person name="Coleine C."/>
            <person name="Stajich J.E."/>
            <person name="Selbmann L."/>
        </authorList>
    </citation>
    <scope>NUCLEOTIDE SEQUENCE [LARGE SCALE GENOMIC DNA]</scope>
    <source>
        <strain evidence="5 6">CCFEE 5792</strain>
    </source>
</reference>
<dbReference type="InterPro" id="IPR002168">
    <property type="entry name" value="Lipase_GDXG_HIS_AS"/>
</dbReference>
<dbReference type="Gene3D" id="3.40.50.1820">
    <property type="entry name" value="alpha/beta hydrolase"/>
    <property type="match status" value="1"/>
</dbReference>
<dbReference type="HAMAP" id="MF_03014">
    <property type="entry name" value="KFase"/>
    <property type="match status" value="1"/>
</dbReference>
<accession>A0AAV9N7K0</accession>
<sequence>MADKSGSQTLWDSVPWQEWLDTPPSADDPSPTKPVGWHKPCVPYLHGANSLQTLDVWIPSPSHSKSHPTTSSALPDDTQLLSRTGVWIVYIHGGAWRDATIKAASFAPTLHHILKSSDPATAKIAGYASLDYTLSGGEAGEASRNARHPDHIIDVLRGIGFLQDIVGFKDNYIILGHSCGATLLFQALMDRERWRIPRVVVAGEEHRSENAALSKSASPSPRSIIKPSVAIGLDGLYDLPGLIEDPGEKHSRWIPEYEAFTRDAFGDDKETWFDVSPVSVKDWVREWGRNDGMVVLVQSHDDTLVPYRQLTGFHESLKPAMDAGLEVFELPATGDHDALWETGDQIARIIVDVLIEYLDKIDRSARPAKS</sequence>
<evidence type="ECO:0000256" key="2">
    <source>
        <dbReference type="ARBA" id="ARBA00022801"/>
    </source>
</evidence>
<dbReference type="GO" id="GO:0034354">
    <property type="term" value="P:'de novo' NAD+ biosynthetic process from L-tryptophan"/>
    <property type="evidence" value="ECO:0007669"/>
    <property type="project" value="UniProtKB-UniRule"/>
</dbReference>
<evidence type="ECO:0000256" key="4">
    <source>
        <dbReference type="HAMAP-Rule" id="MF_03014"/>
    </source>
</evidence>
<dbReference type="GO" id="GO:0004061">
    <property type="term" value="F:arylformamidase activity"/>
    <property type="evidence" value="ECO:0007669"/>
    <property type="project" value="UniProtKB-UniRule"/>
</dbReference>
<dbReference type="PANTHER" id="PTHR48081:SF33">
    <property type="entry name" value="KYNURENINE FORMAMIDASE"/>
    <property type="match status" value="1"/>
</dbReference>
<comment type="similarity">
    <text evidence="4">Belongs to the kynurenine formamidase family.</text>
</comment>
<proteinExistence type="inferred from homology"/>
<feature type="active site" evidence="4">
    <location>
        <position position="336"/>
    </location>
</feature>
<evidence type="ECO:0000313" key="5">
    <source>
        <dbReference type="EMBL" id="KAK5051007.1"/>
    </source>
</evidence>
<organism evidence="5 6">
    <name type="scientific">Exophiala bonariae</name>
    <dbReference type="NCBI Taxonomy" id="1690606"/>
    <lineage>
        <taxon>Eukaryota</taxon>
        <taxon>Fungi</taxon>
        <taxon>Dikarya</taxon>
        <taxon>Ascomycota</taxon>
        <taxon>Pezizomycotina</taxon>
        <taxon>Eurotiomycetes</taxon>
        <taxon>Chaetothyriomycetidae</taxon>
        <taxon>Chaetothyriales</taxon>
        <taxon>Herpotrichiellaceae</taxon>
        <taxon>Exophiala</taxon>
    </lineage>
</organism>
<feature type="active site" evidence="4">
    <location>
        <position position="302"/>
    </location>
</feature>
<comment type="domain">
    <text evidence="4">The main chain amide nitrogen atoms of the second glycine and its adjacent residue in the HGGXW motif define the oxyanion hole, and stabilize the oxyanion that forms during the nucleophilic attack by the catalytic serine during substrate cleavage.</text>
</comment>